<dbReference type="GO" id="GO:0102704">
    <property type="term" value="F:GDP-Man:Man(2)GlcNAc(2)-PP-Dol alpha-1,6-mannosyltransferase activity"/>
    <property type="evidence" value="ECO:0007669"/>
    <property type="project" value="UniProtKB-UniRule"/>
</dbReference>
<reference evidence="13" key="1">
    <citation type="submission" date="2020-07" db="EMBL/GenBank/DDBJ databases">
        <title>Multicomponent nature underlies the extraordinary mechanical properties of spider dragline silk.</title>
        <authorList>
            <person name="Kono N."/>
            <person name="Nakamura H."/>
            <person name="Mori M."/>
            <person name="Yoshida Y."/>
            <person name="Ohtoshi R."/>
            <person name="Malay A.D."/>
            <person name="Moran D.A.P."/>
            <person name="Tomita M."/>
            <person name="Numata K."/>
            <person name="Arakawa K."/>
        </authorList>
    </citation>
    <scope>NUCLEOTIDE SEQUENCE</scope>
</reference>
<proteinExistence type="inferred from homology"/>
<dbReference type="FunFam" id="3.40.50.2000:FF:000210">
    <property type="entry name" value="Alpha-1,3/1,6-mannosyltransferase ALG2"/>
    <property type="match status" value="1"/>
</dbReference>
<dbReference type="OrthoDB" id="448893at2759"/>
<keyword evidence="3 10" id="KW-0808">Transferase</keyword>
<dbReference type="InterPro" id="IPR028098">
    <property type="entry name" value="Glyco_trans_4-like_N"/>
</dbReference>
<comment type="similarity">
    <text evidence="10">Belongs to the glycosyltransferase group 1 family.</text>
</comment>
<evidence type="ECO:0000259" key="12">
    <source>
        <dbReference type="Pfam" id="PF13439"/>
    </source>
</evidence>
<sequence length="398" mass="45376">MKIAFLHPDLGIGGAERLIVDAALALKSKGHEIRIYTNHYDPDHCFSETRNGSLETVVIGNGLPRTILGRFIALCAYIRMIYAAIYLVFFCQYQPDLYIVDQVSACIPFLKYRGVKVVFYCHFPDQLLTERKHWLKRIYRLPLDWLEEKTTGMADVVLVNSNFTAEVFKKTFQSLKEMSLKVVHPTINTDSLLRPLPDIDPGIKTDATTVFLSLNRYERKKNILLAVEAMKRLRKVMNPKEFSKIHLIIAGGYDERVDENKQHFEELKAHVENLQLEKNVSFLKSPSDDVKRILFHCCTAVLYTPSNEHFGIVPLEAMLLGRPVLACDSGGPLETVLHEQTGYLCNATPESFASKMAILSRDHSLARELGVTASEHVRRNFSFQIFTSKLNRIIEKSD</sequence>
<evidence type="ECO:0000313" key="14">
    <source>
        <dbReference type="Proteomes" id="UP000887116"/>
    </source>
</evidence>
<comment type="subcellular location">
    <subcellularLocation>
        <location evidence="10">Endoplasmic reticulum membrane</location>
        <topology evidence="10">Single-pass membrane protein</topology>
    </subcellularLocation>
</comment>
<evidence type="ECO:0000259" key="11">
    <source>
        <dbReference type="Pfam" id="PF00534"/>
    </source>
</evidence>
<dbReference type="Proteomes" id="UP000887116">
    <property type="component" value="Unassembled WGS sequence"/>
</dbReference>
<dbReference type="GO" id="GO:0004378">
    <property type="term" value="F:GDP-Man:Man(1)GlcNAc(2)-PP-Dol alpha-1,3-mannosyltransferase activity"/>
    <property type="evidence" value="ECO:0007669"/>
    <property type="project" value="UniProtKB-UniRule"/>
</dbReference>
<evidence type="ECO:0000256" key="5">
    <source>
        <dbReference type="ARBA" id="ARBA00022824"/>
    </source>
</evidence>
<dbReference type="Pfam" id="PF13439">
    <property type="entry name" value="Glyco_transf_4"/>
    <property type="match status" value="1"/>
</dbReference>
<name>A0A8X6I0D7_TRICU</name>
<dbReference type="EC" id="2.4.1.257" evidence="10"/>
<keyword evidence="6 10" id="KW-1133">Transmembrane helix</keyword>
<comment type="caution">
    <text evidence="13">The sequence shown here is derived from an EMBL/GenBank/DDBJ whole genome shotgun (WGS) entry which is preliminary data.</text>
</comment>
<evidence type="ECO:0000313" key="13">
    <source>
        <dbReference type="EMBL" id="GFQ68565.1"/>
    </source>
</evidence>
<dbReference type="FunFam" id="3.40.50.2000:FF:000085">
    <property type="entry name" value="alpha-1,3/1,6-mannosyltransferase ALG2"/>
    <property type="match status" value="1"/>
</dbReference>
<feature type="transmembrane region" description="Helical" evidence="10">
    <location>
        <begin position="71"/>
        <end position="90"/>
    </location>
</feature>
<comment type="pathway">
    <text evidence="1 10">Protein modification; protein glycosylation.</text>
</comment>
<evidence type="ECO:0000256" key="6">
    <source>
        <dbReference type="ARBA" id="ARBA00022989"/>
    </source>
</evidence>
<keyword evidence="2 10" id="KW-0328">Glycosyltransferase</keyword>
<dbReference type="InterPro" id="IPR001296">
    <property type="entry name" value="Glyco_trans_1"/>
</dbReference>
<dbReference type="GO" id="GO:0005789">
    <property type="term" value="C:endoplasmic reticulum membrane"/>
    <property type="evidence" value="ECO:0007669"/>
    <property type="project" value="UniProtKB-SubCell"/>
</dbReference>
<evidence type="ECO:0000256" key="9">
    <source>
        <dbReference type="ARBA" id="ARBA00045104"/>
    </source>
</evidence>
<evidence type="ECO:0000256" key="10">
    <source>
        <dbReference type="RuleBase" id="RU367136"/>
    </source>
</evidence>
<dbReference type="EC" id="2.4.1.132" evidence="10"/>
<dbReference type="InterPro" id="IPR027054">
    <property type="entry name" value="ALG2"/>
</dbReference>
<evidence type="ECO:0000256" key="1">
    <source>
        <dbReference type="ARBA" id="ARBA00004922"/>
    </source>
</evidence>
<keyword evidence="14" id="KW-1185">Reference proteome</keyword>
<dbReference type="Pfam" id="PF00534">
    <property type="entry name" value="Glycos_transf_1"/>
    <property type="match status" value="1"/>
</dbReference>
<dbReference type="Gene3D" id="3.40.50.2000">
    <property type="entry name" value="Glycogen Phosphorylase B"/>
    <property type="match status" value="2"/>
</dbReference>
<protein>
    <recommendedName>
        <fullName evidence="10">Alpha-1,3/1,6-mannosyltransferase ALG2</fullName>
        <ecNumber evidence="10">2.4.1.132</ecNumber>
        <ecNumber evidence="10">2.4.1.257</ecNumber>
    </recommendedName>
    <alternativeName>
        <fullName evidence="10">GDP-Man:Man(1)GlcNAc(2)-PP-Dol alpha-1,3-mannosyltransferase</fullName>
    </alternativeName>
</protein>
<gene>
    <name evidence="13" type="primary">ALG2</name>
    <name evidence="13" type="ORF">TNCT_267391</name>
</gene>
<evidence type="ECO:0000256" key="7">
    <source>
        <dbReference type="ARBA" id="ARBA00023136"/>
    </source>
</evidence>
<comment type="function">
    <text evidence="10">Mannosylates Man(2)GlcNAc(2)-dolichol diphosphate and Man(1)GlcNAc(2)-dolichol diphosphate to form Man(3)GlcNAc(2)-dolichol diphosphate.</text>
</comment>
<evidence type="ECO:0000256" key="3">
    <source>
        <dbReference type="ARBA" id="ARBA00022679"/>
    </source>
</evidence>
<organism evidence="13 14">
    <name type="scientific">Trichonephila clavata</name>
    <name type="common">Joro spider</name>
    <name type="synonym">Nephila clavata</name>
    <dbReference type="NCBI Taxonomy" id="2740835"/>
    <lineage>
        <taxon>Eukaryota</taxon>
        <taxon>Metazoa</taxon>
        <taxon>Ecdysozoa</taxon>
        <taxon>Arthropoda</taxon>
        <taxon>Chelicerata</taxon>
        <taxon>Arachnida</taxon>
        <taxon>Araneae</taxon>
        <taxon>Araneomorphae</taxon>
        <taxon>Entelegynae</taxon>
        <taxon>Araneoidea</taxon>
        <taxon>Nephilidae</taxon>
        <taxon>Trichonephila</taxon>
    </lineage>
</organism>
<dbReference type="PANTHER" id="PTHR45918:SF1">
    <property type="entry name" value="ALPHA-1,3_1,6-MANNOSYLTRANSFERASE ALG2"/>
    <property type="match status" value="1"/>
</dbReference>
<comment type="catalytic activity">
    <reaction evidence="9 10">
        <text>an alpha-D-Man-(1-&gt;3)-beta-D-Man-(1-&gt;4)-beta-D-GlcNAc-(1-&gt;4)-alpha-D-GlcNAc-diphospho-di-trans,poly-cis-dolichol + GDP-alpha-D-mannose = an alpha-D-Man-(1-&gt;3)-[alpha-D-Man-(1-&gt;6)]-beta-D-Man-(1-&gt;4)-beta-D-GlcNAc-(1-&gt;4)-alpha-D-GlcNAc-diphospho-di-trans,poly-cis-dolichol + GDP + H(+)</text>
        <dbReference type="Rhea" id="RHEA:29519"/>
        <dbReference type="Rhea" id="RHEA-COMP:19513"/>
        <dbReference type="Rhea" id="RHEA-COMP:19515"/>
        <dbReference type="ChEBI" id="CHEBI:15378"/>
        <dbReference type="ChEBI" id="CHEBI:57527"/>
        <dbReference type="ChEBI" id="CHEBI:58189"/>
        <dbReference type="ChEBI" id="CHEBI:132510"/>
        <dbReference type="ChEBI" id="CHEBI:132511"/>
        <dbReference type="EC" id="2.4.1.257"/>
    </reaction>
    <physiologicalReaction direction="left-to-right" evidence="9 10">
        <dbReference type="Rhea" id="RHEA:29520"/>
    </physiologicalReaction>
</comment>
<dbReference type="AlphaFoldDB" id="A0A8X6I0D7"/>
<dbReference type="PANTHER" id="PTHR45918">
    <property type="entry name" value="ALPHA-1,3/1,6-MANNOSYLTRANSFERASE ALG2"/>
    <property type="match status" value="1"/>
</dbReference>
<keyword evidence="4 10" id="KW-0812">Transmembrane</keyword>
<evidence type="ECO:0000256" key="4">
    <source>
        <dbReference type="ARBA" id="ARBA00022692"/>
    </source>
</evidence>
<feature type="domain" description="Glycosyltransferase subfamily 4-like N-terminal" evidence="12">
    <location>
        <begin position="12"/>
        <end position="190"/>
    </location>
</feature>
<feature type="domain" description="Glycosyl transferase family 1" evidence="11">
    <location>
        <begin position="208"/>
        <end position="372"/>
    </location>
</feature>
<dbReference type="SUPFAM" id="SSF53756">
    <property type="entry name" value="UDP-Glycosyltransferase/glycogen phosphorylase"/>
    <property type="match status" value="1"/>
</dbReference>
<evidence type="ECO:0000256" key="2">
    <source>
        <dbReference type="ARBA" id="ARBA00022676"/>
    </source>
</evidence>
<comment type="catalytic activity">
    <reaction evidence="8 10">
        <text>a beta-D-Man-(1-&gt;4)-beta-D-GlcNAc-(1-&gt;4)-alpha-D-GlcNAc-diphospho-di-trans,poly-cis-dolichol + GDP-alpha-D-mannose = an alpha-D-Man-(1-&gt;3)-beta-D-Man-(1-&gt;4)-beta-D-GlcNAc-(1-&gt;4)-alpha-D-GlcNAc-diphospho-di-trans,poly-cis-dolichol + GDP + H(+)</text>
        <dbReference type="Rhea" id="RHEA:29515"/>
        <dbReference type="Rhea" id="RHEA-COMP:19511"/>
        <dbReference type="Rhea" id="RHEA-COMP:19513"/>
        <dbReference type="ChEBI" id="CHEBI:15378"/>
        <dbReference type="ChEBI" id="CHEBI:57527"/>
        <dbReference type="ChEBI" id="CHEBI:58189"/>
        <dbReference type="ChEBI" id="CHEBI:58472"/>
        <dbReference type="ChEBI" id="CHEBI:132510"/>
        <dbReference type="EC" id="2.4.1.132"/>
    </reaction>
    <physiologicalReaction direction="left-to-right" evidence="8 10">
        <dbReference type="Rhea" id="RHEA:29516"/>
    </physiologicalReaction>
</comment>
<accession>A0A8X6I0D7</accession>
<keyword evidence="5" id="KW-0256">Endoplasmic reticulum</keyword>
<dbReference type="CDD" id="cd03805">
    <property type="entry name" value="GT4_ALG2-like"/>
    <property type="match status" value="1"/>
</dbReference>
<dbReference type="EMBL" id="BMAO01000683">
    <property type="protein sequence ID" value="GFQ68565.1"/>
    <property type="molecule type" value="Genomic_DNA"/>
</dbReference>
<keyword evidence="7 10" id="KW-0472">Membrane</keyword>
<evidence type="ECO:0000256" key="8">
    <source>
        <dbReference type="ARBA" id="ARBA00045103"/>
    </source>
</evidence>